<dbReference type="RefSeq" id="WP_184660507.1">
    <property type="nucleotide sequence ID" value="NZ_CP031518.1"/>
</dbReference>
<evidence type="ECO:0000313" key="2">
    <source>
        <dbReference type="Proteomes" id="UP000518887"/>
    </source>
</evidence>
<gene>
    <name evidence="1" type="ORF">HNP76_002242</name>
</gene>
<dbReference type="AlphaFoldDB" id="A0A7W8GAG2"/>
<proteinExistence type="predicted"/>
<sequence>MSVDIIAPIIAEKLNDKEEKYSYVGHFNANFLHNHLDIAFDWQDEASEELTEAFWSFQEEKYQILGLFVLTTKKLQDYIDDIEADITQIKFDRENDYYIVHTSKSRNAVERAMKRIAWTKGAIESRRKDIAEVNYYKVGLEFVSVLLANYDYDFSEKCSKRTQEIHCLLEYR</sequence>
<organism evidence="1 2">
    <name type="scientific">Treponema ruminis</name>
    <dbReference type="NCBI Taxonomy" id="744515"/>
    <lineage>
        <taxon>Bacteria</taxon>
        <taxon>Pseudomonadati</taxon>
        <taxon>Spirochaetota</taxon>
        <taxon>Spirochaetia</taxon>
        <taxon>Spirochaetales</taxon>
        <taxon>Treponemataceae</taxon>
        <taxon>Treponema</taxon>
    </lineage>
</organism>
<protein>
    <submittedName>
        <fullName evidence="1">Uncharacterized protein</fullName>
    </submittedName>
</protein>
<evidence type="ECO:0000313" key="1">
    <source>
        <dbReference type="EMBL" id="MBB5226854.1"/>
    </source>
</evidence>
<dbReference type="Proteomes" id="UP000518887">
    <property type="component" value="Unassembled WGS sequence"/>
</dbReference>
<comment type="caution">
    <text evidence="1">The sequence shown here is derived from an EMBL/GenBank/DDBJ whole genome shotgun (WGS) entry which is preliminary data.</text>
</comment>
<accession>A0A7W8GAG2</accession>
<reference evidence="1 2" key="1">
    <citation type="submission" date="2020-08" db="EMBL/GenBank/DDBJ databases">
        <title>Genomic Encyclopedia of Type Strains, Phase IV (KMG-IV): sequencing the most valuable type-strain genomes for metagenomic binning, comparative biology and taxonomic classification.</title>
        <authorList>
            <person name="Goeker M."/>
        </authorList>
    </citation>
    <scope>NUCLEOTIDE SEQUENCE [LARGE SCALE GENOMIC DNA]</scope>
    <source>
        <strain evidence="1 2">DSM 103462</strain>
    </source>
</reference>
<dbReference type="EMBL" id="JACHFQ010000007">
    <property type="protein sequence ID" value="MBB5226854.1"/>
    <property type="molecule type" value="Genomic_DNA"/>
</dbReference>
<keyword evidence="2" id="KW-1185">Reference proteome</keyword>
<name>A0A7W8GAG2_9SPIR</name>